<sequence>MAMVAKQGWKFITNPNTLVAKVYKARYFPNSSLFESHLGSNPSYAWRSIWKSRQVLMNGCRWRIGDGTKIKVMHEPWLKKEDGMWLPSPQEQ</sequence>
<keyword evidence="2" id="KW-1185">Reference proteome</keyword>
<name>A0A392RMW1_9FABA</name>
<comment type="caution">
    <text evidence="1">The sequence shown here is derived from an EMBL/GenBank/DDBJ whole genome shotgun (WGS) entry which is preliminary data.</text>
</comment>
<reference evidence="1 2" key="1">
    <citation type="journal article" date="2018" name="Front. Plant Sci.">
        <title>Red Clover (Trifolium pratense) and Zigzag Clover (T. medium) - A Picture of Genomic Similarities and Differences.</title>
        <authorList>
            <person name="Dluhosova J."/>
            <person name="Istvanek J."/>
            <person name="Nedelnik J."/>
            <person name="Repkova J."/>
        </authorList>
    </citation>
    <scope>NUCLEOTIDE SEQUENCE [LARGE SCALE GENOMIC DNA]</scope>
    <source>
        <strain evidence="2">cv. 10/8</strain>
        <tissue evidence="1">Leaf</tissue>
    </source>
</reference>
<accession>A0A392RMW1</accession>
<dbReference type="EMBL" id="LXQA010246344">
    <property type="protein sequence ID" value="MCI37607.1"/>
    <property type="molecule type" value="Genomic_DNA"/>
</dbReference>
<protein>
    <submittedName>
        <fullName evidence="1">Putative ribonuclease H protein</fullName>
    </submittedName>
</protein>
<dbReference type="Proteomes" id="UP000265520">
    <property type="component" value="Unassembled WGS sequence"/>
</dbReference>
<dbReference type="AlphaFoldDB" id="A0A392RMW1"/>
<organism evidence="1 2">
    <name type="scientific">Trifolium medium</name>
    <dbReference type="NCBI Taxonomy" id="97028"/>
    <lineage>
        <taxon>Eukaryota</taxon>
        <taxon>Viridiplantae</taxon>
        <taxon>Streptophyta</taxon>
        <taxon>Embryophyta</taxon>
        <taxon>Tracheophyta</taxon>
        <taxon>Spermatophyta</taxon>
        <taxon>Magnoliopsida</taxon>
        <taxon>eudicotyledons</taxon>
        <taxon>Gunneridae</taxon>
        <taxon>Pentapetalae</taxon>
        <taxon>rosids</taxon>
        <taxon>fabids</taxon>
        <taxon>Fabales</taxon>
        <taxon>Fabaceae</taxon>
        <taxon>Papilionoideae</taxon>
        <taxon>50 kb inversion clade</taxon>
        <taxon>NPAAA clade</taxon>
        <taxon>Hologalegina</taxon>
        <taxon>IRL clade</taxon>
        <taxon>Trifolieae</taxon>
        <taxon>Trifolium</taxon>
    </lineage>
</organism>
<proteinExistence type="predicted"/>
<evidence type="ECO:0000313" key="1">
    <source>
        <dbReference type="EMBL" id="MCI37607.1"/>
    </source>
</evidence>
<feature type="non-terminal residue" evidence="1">
    <location>
        <position position="92"/>
    </location>
</feature>
<evidence type="ECO:0000313" key="2">
    <source>
        <dbReference type="Proteomes" id="UP000265520"/>
    </source>
</evidence>